<protein>
    <recommendedName>
        <fullName evidence="4">Pilus assembly protein PilN</fullName>
    </recommendedName>
</protein>
<dbReference type="EMBL" id="LIBB01000010">
    <property type="protein sequence ID" value="KRO73313.1"/>
    <property type="molecule type" value="Genomic_DNA"/>
</dbReference>
<proteinExistence type="predicted"/>
<keyword evidence="1" id="KW-0812">Transmembrane</keyword>
<gene>
    <name evidence="2" type="ORF">ABR69_04440</name>
</gene>
<keyword evidence="1" id="KW-0472">Membrane</keyword>
<feature type="transmembrane region" description="Helical" evidence="1">
    <location>
        <begin position="21"/>
        <end position="40"/>
    </location>
</feature>
<dbReference type="AlphaFoldDB" id="A0A0R2SEK5"/>
<accession>A0A0R2SEK5</accession>
<evidence type="ECO:0008006" key="4">
    <source>
        <dbReference type="Google" id="ProtNLM"/>
    </source>
</evidence>
<sequence>MRQINLLPWRERRLEAMKRTFVMQTVFTVVVVIFIVLAAHKSLTQRLVKQEGVNRILEQHIADLNTQVTEVDQFRERQAVVRDRMRVIADLQNERASVVKMLDGLVRSLPSEVYFLTLERVDDAILIEGVSESYLGITELMRRLEDSEEFDNADLNAIATEASETDAPSLFVFNLSVGVAEVAGGGVRGSEVQGGANDG</sequence>
<comment type="caution">
    <text evidence="2">The sequence shown here is derived from an EMBL/GenBank/DDBJ whole genome shotgun (WGS) entry which is preliminary data.</text>
</comment>
<reference evidence="2 3" key="1">
    <citation type="submission" date="2015-10" db="EMBL/GenBank/DDBJ databases">
        <title>Metagenome-Assembled Genomes uncover a global brackish microbiome.</title>
        <authorList>
            <person name="Hugerth L.W."/>
            <person name="Larsson J."/>
            <person name="Alneberg J."/>
            <person name="Lindh M.V."/>
            <person name="Legrand C."/>
            <person name="Pinhassi J."/>
            <person name="Andersson A.F."/>
        </authorList>
    </citation>
    <scope>NUCLEOTIDE SEQUENCE [LARGE SCALE GENOMIC DNA]</scope>
    <source>
        <strain evidence="2">BACL4 MAG-120507-bin80</strain>
    </source>
</reference>
<evidence type="ECO:0000256" key="1">
    <source>
        <dbReference type="SAM" id="Phobius"/>
    </source>
</evidence>
<dbReference type="InterPro" id="IPR052534">
    <property type="entry name" value="Extracell_DNA_Util/SecSys_Comp"/>
</dbReference>
<evidence type="ECO:0000313" key="2">
    <source>
        <dbReference type="EMBL" id="KRO73313.1"/>
    </source>
</evidence>
<dbReference type="Pfam" id="PF05137">
    <property type="entry name" value="PilN"/>
    <property type="match status" value="1"/>
</dbReference>
<name>A0A0R2SEK5_9GAMM</name>
<dbReference type="PANTHER" id="PTHR40278:SF1">
    <property type="entry name" value="DNA UTILIZATION PROTEIN HOFN"/>
    <property type="match status" value="1"/>
</dbReference>
<dbReference type="InterPro" id="IPR007813">
    <property type="entry name" value="PilN"/>
</dbReference>
<keyword evidence="1" id="KW-1133">Transmembrane helix</keyword>
<dbReference type="PANTHER" id="PTHR40278">
    <property type="entry name" value="DNA UTILIZATION PROTEIN HOFN"/>
    <property type="match status" value="1"/>
</dbReference>
<evidence type="ECO:0000313" key="3">
    <source>
        <dbReference type="Proteomes" id="UP000051934"/>
    </source>
</evidence>
<organism evidence="2 3">
    <name type="scientific">OM182 bacterium BACL3 MAG-120507-bin80</name>
    <dbReference type="NCBI Taxonomy" id="1655577"/>
    <lineage>
        <taxon>Bacteria</taxon>
        <taxon>Pseudomonadati</taxon>
        <taxon>Pseudomonadota</taxon>
        <taxon>Gammaproteobacteria</taxon>
        <taxon>OMG group</taxon>
        <taxon>OM182 clade</taxon>
    </lineage>
</organism>
<dbReference type="Proteomes" id="UP000051934">
    <property type="component" value="Unassembled WGS sequence"/>
</dbReference>